<dbReference type="InterPro" id="IPR037185">
    <property type="entry name" value="EmrE-like"/>
</dbReference>
<protein>
    <recommendedName>
        <fullName evidence="6">EamA domain-containing protein</fullName>
    </recommendedName>
</protein>
<proteinExistence type="predicted"/>
<feature type="domain" description="EamA" evidence="6">
    <location>
        <begin position="6"/>
        <end position="135"/>
    </location>
</feature>
<accession>A0A381T4L1</accession>
<dbReference type="EMBL" id="UINC01004018">
    <property type="protein sequence ID" value="SVA11130.1"/>
    <property type="molecule type" value="Genomic_DNA"/>
</dbReference>
<dbReference type="Pfam" id="PF00892">
    <property type="entry name" value="EamA"/>
    <property type="match status" value="2"/>
</dbReference>
<feature type="transmembrane region" description="Helical" evidence="5">
    <location>
        <begin position="267"/>
        <end position="283"/>
    </location>
</feature>
<evidence type="ECO:0000256" key="1">
    <source>
        <dbReference type="ARBA" id="ARBA00004141"/>
    </source>
</evidence>
<evidence type="ECO:0000256" key="2">
    <source>
        <dbReference type="ARBA" id="ARBA00022692"/>
    </source>
</evidence>
<evidence type="ECO:0000256" key="5">
    <source>
        <dbReference type="SAM" id="Phobius"/>
    </source>
</evidence>
<keyword evidence="3 5" id="KW-1133">Transmembrane helix</keyword>
<dbReference type="InterPro" id="IPR050638">
    <property type="entry name" value="AA-Vitamin_Transporters"/>
</dbReference>
<sequence>MSNESKGMVLGFLGVVAFGLTLPATRFIVPYFEPIFIGLGRAVMASVVAAFILIATKQSRPNRHQLMQLSVVALGVVVGFPVLTAWAMKTVPASHGGVVLGVLPLATATAAVMVSREKPSAGFWIFSLLGSIVVVTYSLLQGFGSFQLGDLFLIGAILSAGLGYALGGKLSKELGGWQVICWALVISFPFIIFPAWMQAPEENFSNLPLNVLLSFLYLALVSQLFGFFLWNKGLALGGIARVSQTQLMQPFVTLLASVYLINETVSLQTILFAVLVVCIVAIGKKMPVYER</sequence>
<feature type="transmembrane region" description="Helical" evidence="5">
    <location>
        <begin position="7"/>
        <end position="29"/>
    </location>
</feature>
<comment type="subcellular location">
    <subcellularLocation>
        <location evidence="1">Membrane</location>
        <topology evidence="1">Multi-pass membrane protein</topology>
    </subcellularLocation>
</comment>
<feature type="transmembrane region" description="Helical" evidence="5">
    <location>
        <begin position="66"/>
        <end position="87"/>
    </location>
</feature>
<dbReference type="PANTHER" id="PTHR32322:SF2">
    <property type="entry name" value="EAMA DOMAIN-CONTAINING PROTEIN"/>
    <property type="match status" value="1"/>
</dbReference>
<gene>
    <name evidence="7" type="ORF">METZ01_LOCUS63984</name>
</gene>
<feature type="transmembrane region" description="Helical" evidence="5">
    <location>
        <begin position="209"/>
        <end position="230"/>
    </location>
</feature>
<reference evidence="7" key="1">
    <citation type="submission" date="2018-05" db="EMBL/GenBank/DDBJ databases">
        <authorList>
            <person name="Lanie J.A."/>
            <person name="Ng W.-L."/>
            <person name="Kazmierczak K.M."/>
            <person name="Andrzejewski T.M."/>
            <person name="Davidsen T.M."/>
            <person name="Wayne K.J."/>
            <person name="Tettelin H."/>
            <person name="Glass J.I."/>
            <person name="Rusch D."/>
            <person name="Podicherti R."/>
            <person name="Tsui H.-C.T."/>
            <person name="Winkler M.E."/>
        </authorList>
    </citation>
    <scope>NUCLEOTIDE SEQUENCE</scope>
</reference>
<organism evidence="7">
    <name type="scientific">marine metagenome</name>
    <dbReference type="NCBI Taxonomy" id="408172"/>
    <lineage>
        <taxon>unclassified sequences</taxon>
        <taxon>metagenomes</taxon>
        <taxon>ecological metagenomes</taxon>
    </lineage>
</organism>
<feature type="transmembrane region" description="Helical" evidence="5">
    <location>
        <begin position="121"/>
        <end position="140"/>
    </location>
</feature>
<feature type="domain" description="EamA" evidence="6">
    <location>
        <begin position="148"/>
        <end position="281"/>
    </location>
</feature>
<keyword evidence="2 5" id="KW-0812">Transmembrane</keyword>
<evidence type="ECO:0000259" key="6">
    <source>
        <dbReference type="Pfam" id="PF00892"/>
    </source>
</evidence>
<dbReference type="InterPro" id="IPR000620">
    <property type="entry name" value="EamA_dom"/>
</dbReference>
<feature type="transmembrane region" description="Helical" evidence="5">
    <location>
        <begin position="35"/>
        <end position="54"/>
    </location>
</feature>
<dbReference type="PANTHER" id="PTHR32322">
    <property type="entry name" value="INNER MEMBRANE TRANSPORTER"/>
    <property type="match status" value="1"/>
</dbReference>
<feature type="transmembrane region" description="Helical" evidence="5">
    <location>
        <begin position="179"/>
        <end position="197"/>
    </location>
</feature>
<evidence type="ECO:0000256" key="3">
    <source>
        <dbReference type="ARBA" id="ARBA00022989"/>
    </source>
</evidence>
<name>A0A381T4L1_9ZZZZ</name>
<dbReference type="GO" id="GO:0016020">
    <property type="term" value="C:membrane"/>
    <property type="evidence" value="ECO:0007669"/>
    <property type="project" value="UniProtKB-SubCell"/>
</dbReference>
<keyword evidence="4 5" id="KW-0472">Membrane</keyword>
<dbReference type="AlphaFoldDB" id="A0A381T4L1"/>
<evidence type="ECO:0000256" key="4">
    <source>
        <dbReference type="ARBA" id="ARBA00023136"/>
    </source>
</evidence>
<feature type="transmembrane region" description="Helical" evidence="5">
    <location>
        <begin position="146"/>
        <end position="167"/>
    </location>
</feature>
<dbReference type="SUPFAM" id="SSF103481">
    <property type="entry name" value="Multidrug resistance efflux transporter EmrE"/>
    <property type="match status" value="2"/>
</dbReference>
<feature type="transmembrane region" description="Helical" evidence="5">
    <location>
        <begin position="93"/>
        <end position="114"/>
    </location>
</feature>
<evidence type="ECO:0000313" key="7">
    <source>
        <dbReference type="EMBL" id="SVA11130.1"/>
    </source>
</evidence>